<sequence length="269" mass="28837">MTAPLPLPPHSSTGSGEPVLLLAPAATRSAIWSLHQEPALRAAGYRVLAFDHRGSTEDYVPEGPERLADLVADAARIVQEVAGRPCHLVGASLGAMVAQRLAIVRPDLVRSLTLLGTRARTPAFTAATVRNVIDAARTEAVPASYAAGCTMVQLFAPSTLLDDRFAREWLDLMTLSPVRGEGAARQYLATLSVDDWSAELAAVDCPTLAVGFHYDTQMPPALVKEVADLIEGARFEEVADCGHFGFLERPDVVNDLILEFLAKASAEQR</sequence>
<gene>
    <name evidence="3" type="ORF">ACFFTU_29395</name>
</gene>
<evidence type="ECO:0000259" key="2">
    <source>
        <dbReference type="Pfam" id="PF00561"/>
    </source>
</evidence>
<dbReference type="Proteomes" id="UP001589718">
    <property type="component" value="Unassembled WGS sequence"/>
</dbReference>
<name>A0ABV5PLG4_STRCM</name>
<dbReference type="InterPro" id="IPR029058">
    <property type="entry name" value="AB_hydrolase_fold"/>
</dbReference>
<dbReference type="EMBL" id="JBHMCR010000019">
    <property type="protein sequence ID" value="MFB9524066.1"/>
    <property type="molecule type" value="Genomic_DNA"/>
</dbReference>
<comment type="caution">
    <text evidence="3">The sequence shown here is derived from an EMBL/GenBank/DDBJ whole genome shotgun (WGS) entry which is preliminary data.</text>
</comment>
<organism evidence="3 4">
    <name type="scientific">Streptomyces cremeus</name>
    <dbReference type="NCBI Taxonomy" id="66881"/>
    <lineage>
        <taxon>Bacteria</taxon>
        <taxon>Bacillati</taxon>
        <taxon>Actinomycetota</taxon>
        <taxon>Actinomycetes</taxon>
        <taxon>Kitasatosporales</taxon>
        <taxon>Streptomycetaceae</taxon>
        <taxon>Streptomyces</taxon>
    </lineage>
</organism>
<proteinExistence type="predicted"/>
<dbReference type="Gene3D" id="3.40.50.1820">
    <property type="entry name" value="alpha/beta hydrolase"/>
    <property type="match status" value="1"/>
</dbReference>
<dbReference type="InterPro" id="IPR000073">
    <property type="entry name" value="AB_hydrolase_1"/>
</dbReference>
<dbReference type="PANTHER" id="PTHR43798:SF31">
    <property type="entry name" value="AB HYDROLASE SUPERFAMILY PROTEIN YCLE"/>
    <property type="match status" value="1"/>
</dbReference>
<dbReference type="SUPFAM" id="SSF53474">
    <property type="entry name" value="alpha/beta-Hydrolases"/>
    <property type="match status" value="1"/>
</dbReference>
<dbReference type="PANTHER" id="PTHR43798">
    <property type="entry name" value="MONOACYLGLYCEROL LIPASE"/>
    <property type="match status" value="1"/>
</dbReference>
<dbReference type="InterPro" id="IPR050266">
    <property type="entry name" value="AB_hydrolase_sf"/>
</dbReference>
<evidence type="ECO:0000313" key="4">
    <source>
        <dbReference type="Proteomes" id="UP001589718"/>
    </source>
</evidence>
<feature type="domain" description="AB hydrolase-1" evidence="2">
    <location>
        <begin position="36"/>
        <end position="250"/>
    </location>
</feature>
<dbReference type="Pfam" id="PF00561">
    <property type="entry name" value="Abhydrolase_1"/>
    <property type="match status" value="1"/>
</dbReference>
<dbReference type="PRINTS" id="PR00412">
    <property type="entry name" value="EPOXHYDRLASE"/>
</dbReference>
<accession>A0ABV5PLG4</accession>
<dbReference type="RefSeq" id="WP_345218282.1">
    <property type="nucleotide sequence ID" value="NZ_BAAAXE010000001.1"/>
</dbReference>
<protein>
    <submittedName>
        <fullName evidence="3">Alpha/beta fold hydrolase</fullName>
    </submittedName>
</protein>
<dbReference type="InterPro" id="IPR000639">
    <property type="entry name" value="Epox_hydrolase-like"/>
</dbReference>
<dbReference type="GO" id="GO:0016787">
    <property type="term" value="F:hydrolase activity"/>
    <property type="evidence" value="ECO:0007669"/>
    <property type="project" value="UniProtKB-KW"/>
</dbReference>
<keyword evidence="4" id="KW-1185">Reference proteome</keyword>
<reference evidence="3 4" key="1">
    <citation type="submission" date="2024-09" db="EMBL/GenBank/DDBJ databases">
        <authorList>
            <person name="Sun Q."/>
            <person name="Mori K."/>
        </authorList>
    </citation>
    <scope>NUCLEOTIDE SEQUENCE [LARGE SCALE GENOMIC DNA]</scope>
    <source>
        <strain evidence="3 4">JCM 4362</strain>
    </source>
</reference>
<evidence type="ECO:0000313" key="3">
    <source>
        <dbReference type="EMBL" id="MFB9524066.1"/>
    </source>
</evidence>
<evidence type="ECO:0000256" key="1">
    <source>
        <dbReference type="ARBA" id="ARBA00022801"/>
    </source>
</evidence>
<keyword evidence="1 3" id="KW-0378">Hydrolase</keyword>